<dbReference type="Proteomes" id="UP001228636">
    <property type="component" value="Unassembled WGS sequence"/>
</dbReference>
<feature type="domain" description="HD-CE" evidence="1">
    <location>
        <begin position="52"/>
        <end position="222"/>
    </location>
</feature>
<reference evidence="2 3" key="1">
    <citation type="journal article" date="2014" name="Int. J. Syst. Evol. Microbiol.">
        <title>Complete genome sequence of Corynebacterium casei LMG S-19264T (=DSM 44701T), isolated from a smear-ripened cheese.</title>
        <authorList>
            <consortium name="US DOE Joint Genome Institute (JGI-PGF)"/>
            <person name="Walter F."/>
            <person name="Albersmeier A."/>
            <person name="Kalinowski J."/>
            <person name="Ruckert C."/>
        </authorList>
    </citation>
    <scope>NUCLEOTIDE SEQUENCE [LARGE SCALE GENOMIC DNA]</scope>
    <source>
        <strain evidence="2 3">CECT 8670</strain>
    </source>
</reference>
<gene>
    <name evidence="2" type="ORF">QWY81_11655</name>
</gene>
<sequence length="340" mass="38947">MWNTLSFENKMSKALERDFGEEKGKQYFTQYTGARDSLIADNFFPQINGAEPSLSDHGGRHIANVLNNVEKLLGQEIESQTGITLYTLGLVVLFHDVGNINGREKHNKNIADVYNFVRKKEARFNRERAVVIRAGEAHCGKSKDGSRDTLNDLDEIDNIDGEKINLRSIAAILRFADELAEGPQRTSQFMIEQHKYSKESEIFHKYASVTHMFIDREGGRVSVTYDIDFDTKSMKKEDLVELLEFSFKRVVKIDEERRYNKHYCDLLTPFKKTTIQYNFTVDGTPINIDLGKIEITDRFPIPGEHKGGVESLLSKNTQLEIDKIWDSINPETKEKASKNV</sequence>
<evidence type="ECO:0000259" key="1">
    <source>
        <dbReference type="Pfam" id="PF24391"/>
    </source>
</evidence>
<name>A0AAJ1QXU7_9FLAO</name>
<dbReference type="AlphaFoldDB" id="A0AAJ1QXU7"/>
<accession>A0AAJ1QXU7</accession>
<organism evidence="2 3">
    <name type="scientific">Polaribacter sejongensis</name>
    <dbReference type="NCBI Taxonomy" id="985043"/>
    <lineage>
        <taxon>Bacteria</taxon>
        <taxon>Pseudomonadati</taxon>
        <taxon>Bacteroidota</taxon>
        <taxon>Flavobacteriia</taxon>
        <taxon>Flavobacteriales</taxon>
        <taxon>Flavobacteriaceae</taxon>
    </lineage>
</organism>
<dbReference type="RefSeq" id="WP_261973243.1">
    <property type="nucleotide sequence ID" value="NZ_CP103460.1"/>
</dbReference>
<dbReference type="Gene3D" id="1.10.3210.10">
    <property type="entry name" value="Hypothetical protein af1432"/>
    <property type="match status" value="1"/>
</dbReference>
<protein>
    <recommendedName>
        <fullName evidence="1">HD-CE domain-containing protein</fullName>
    </recommendedName>
</protein>
<dbReference type="EMBL" id="JAUFQH010000010">
    <property type="protein sequence ID" value="MDN3620110.1"/>
    <property type="molecule type" value="Genomic_DNA"/>
</dbReference>
<proteinExistence type="predicted"/>
<evidence type="ECO:0000313" key="3">
    <source>
        <dbReference type="Proteomes" id="UP001228636"/>
    </source>
</evidence>
<dbReference type="Pfam" id="PF24391">
    <property type="entry name" value="HD-CE"/>
    <property type="match status" value="1"/>
</dbReference>
<dbReference type="InterPro" id="IPR056471">
    <property type="entry name" value="HD-CE"/>
</dbReference>
<evidence type="ECO:0000313" key="2">
    <source>
        <dbReference type="EMBL" id="MDN3620110.1"/>
    </source>
</evidence>
<comment type="caution">
    <text evidence="2">The sequence shown here is derived from an EMBL/GenBank/DDBJ whole genome shotgun (WGS) entry which is preliminary data.</text>
</comment>